<feature type="signal peptide" evidence="3">
    <location>
        <begin position="1"/>
        <end position="23"/>
    </location>
</feature>
<dbReference type="GeneID" id="112687618"/>
<dbReference type="InterPro" id="IPR031311">
    <property type="entry name" value="CHIT_BIND_RR_consensus"/>
</dbReference>
<evidence type="ECO:0000256" key="2">
    <source>
        <dbReference type="PROSITE-ProRule" id="PRU00497"/>
    </source>
</evidence>
<dbReference type="PANTHER" id="PTHR12236">
    <property type="entry name" value="STRUCTURAL CONTITUENT OF CUTICLE"/>
    <property type="match status" value="1"/>
</dbReference>
<dbReference type="Proteomes" id="UP000694846">
    <property type="component" value="Unplaced"/>
</dbReference>
<evidence type="ECO:0000256" key="1">
    <source>
        <dbReference type="ARBA" id="ARBA00022460"/>
    </source>
</evidence>
<proteinExistence type="predicted"/>
<dbReference type="GO" id="GO:0042302">
    <property type="term" value="F:structural constituent of cuticle"/>
    <property type="evidence" value="ECO:0007669"/>
    <property type="project" value="UniProtKB-UniRule"/>
</dbReference>
<keyword evidence="3" id="KW-0732">Signal</keyword>
<keyword evidence="1 2" id="KW-0193">Cuticle</keyword>
<evidence type="ECO:0000313" key="4">
    <source>
        <dbReference type="Proteomes" id="UP000694846"/>
    </source>
</evidence>
<accession>A0A8B8G0A0</accession>
<protein>
    <submittedName>
        <fullName evidence="5">Adult-specific cuticular protein ACP-22-like isoform X1</fullName>
    </submittedName>
</protein>
<dbReference type="GO" id="GO:0005615">
    <property type="term" value="C:extracellular space"/>
    <property type="evidence" value="ECO:0007669"/>
    <property type="project" value="TreeGrafter"/>
</dbReference>
<reference evidence="5" key="1">
    <citation type="submission" date="2025-08" db="UniProtKB">
        <authorList>
            <consortium name="RefSeq"/>
        </authorList>
    </citation>
    <scope>IDENTIFICATION</scope>
    <source>
        <tissue evidence="5">Whole body</tissue>
    </source>
</reference>
<dbReference type="OrthoDB" id="6427684at2759"/>
<organism evidence="4 5">
    <name type="scientific">Sipha flava</name>
    <name type="common">yellow sugarcane aphid</name>
    <dbReference type="NCBI Taxonomy" id="143950"/>
    <lineage>
        <taxon>Eukaryota</taxon>
        <taxon>Metazoa</taxon>
        <taxon>Ecdysozoa</taxon>
        <taxon>Arthropoda</taxon>
        <taxon>Hexapoda</taxon>
        <taxon>Insecta</taxon>
        <taxon>Pterygota</taxon>
        <taxon>Neoptera</taxon>
        <taxon>Paraneoptera</taxon>
        <taxon>Hemiptera</taxon>
        <taxon>Sternorrhyncha</taxon>
        <taxon>Aphidomorpha</taxon>
        <taxon>Aphidoidea</taxon>
        <taxon>Aphididae</taxon>
        <taxon>Sipha</taxon>
    </lineage>
</organism>
<dbReference type="PROSITE" id="PS51155">
    <property type="entry name" value="CHIT_BIND_RR_2"/>
    <property type="match status" value="1"/>
</dbReference>
<dbReference type="AlphaFoldDB" id="A0A8B8G0A0"/>
<dbReference type="InterPro" id="IPR051217">
    <property type="entry name" value="Insect_Cuticle_Struc_Prot"/>
</dbReference>
<dbReference type="PROSITE" id="PS00233">
    <property type="entry name" value="CHIT_BIND_RR_1"/>
    <property type="match status" value="1"/>
</dbReference>
<keyword evidence="4" id="KW-1185">Reference proteome</keyword>
<name>A0A8B8G0A0_9HEMI</name>
<dbReference type="InterPro" id="IPR000618">
    <property type="entry name" value="Insect_cuticle"/>
</dbReference>
<gene>
    <name evidence="5" type="primary">LOC112687618</name>
</gene>
<dbReference type="GO" id="GO:0031012">
    <property type="term" value="C:extracellular matrix"/>
    <property type="evidence" value="ECO:0007669"/>
    <property type="project" value="TreeGrafter"/>
</dbReference>
<feature type="chain" id="PRO_5034070451" evidence="3">
    <location>
        <begin position="24"/>
        <end position="159"/>
    </location>
</feature>
<sequence>MNGSSAVIVLCAALGLMVTRSQCLPYGGTDYVSSFAQETSSYDGGSGYHQAQQQQHEPVAQDQYLVHGGGEHDDEHSQDQHEPVHYSFHYDVHDPHTGDVKSQHETRTGDVVTGFYTLVEPDGTVRTVKYKADKHSGFNAVVDRKKPDFDFGVHGQRHH</sequence>
<dbReference type="RefSeq" id="XP_025416203.1">
    <property type="nucleotide sequence ID" value="XM_025560418.1"/>
</dbReference>
<evidence type="ECO:0000256" key="3">
    <source>
        <dbReference type="SAM" id="SignalP"/>
    </source>
</evidence>
<dbReference type="PRINTS" id="PR00947">
    <property type="entry name" value="CUTICLE"/>
</dbReference>
<dbReference type="PANTHER" id="PTHR12236:SF95">
    <property type="entry name" value="CUTICULAR PROTEIN 76BD, ISOFORM C-RELATED"/>
    <property type="match status" value="1"/>
</dbReference>
<dbReference type="Pfam" id="PF00379">
    <property type="entry name" value="Chitin_bind_4"/>
    <property type="match status" value="1"/>
</dbReference>
<evidence type="ECO:0000313" key="5">
    <source>
        <dbReference type="RefSeq" id="XP_025416203.1"/>
    </source>
</evidence>